<dbReference type="Pfam" id="PF00353">
    <property type="entry name" value="HemolysinCabind"/>
    <property type="match status" value="1"/>
</dbReference>
<dbReference type="EMBL" id="JBHUDD010000009">
    <property type="protein sequence ID" value="MFD1508142.1"/>
    <property type="molecule type" value="Genomic_DNA"/>
</dbReference>
<organism evidence="1 2">
    <name type="scientific">Lacimonas salitolerans</name>
    <dbReference type="NCBI Taxonomy" id="1323750"/>
    <lineage>
        <taxon>Bacteria</taxon>
        <taxon>Pseudomonadati</taxon>
        <taxon>Pseudomonadota</taxon>
        <taxon>Alphaproteobacteria</taxon>
        <taxon>Rhodobacterales</taxon>
        <taxon>Paracoccaceae</taxon>
        <taxon>Lacimonas</taxon>
    </lineage>
</organism>
<gene>
    <name evidence="1" type="ORF">ACFTOW_01790</name>
</gene>
<dbReference type="PRINTS" id="PR00313">
    <property type="entry name" value="CABNDNGRPT"/>
</dbReference>
<accession>A0ABW4ED32</accession>
<keyword evidence="2" id="KW-1185">Reference proteome</keyword>
<dbReference type="InterPro" id="IPR001343">
    <property type="entry name" value="Hemolysn_Ca-bd"/>
</dbReference>
<evidence type="ECO:0000313" key="2">
    <source>
        <dbReference type="Proteomes" id="UP001597186"/>
    </source>
</evidence>
<evidence type="ECO:0000313" key="1">
    <source>
        <dbReference type="EMBL" id="MFD1508142.1"/>
    </source>
</evidence>
<dbReference type="InterPro" id="IPR011049">
    <property type="entry name" value="Serralysin-like_metalloprot_C"/>
</dbReference>
<dbReference type="InterPro" id="IPR018511">
    <property type="entry name" value="Hemolysin-typ_Ca-bd_CS"/>
</dbReference>
<dbReference type="SUPFAM" id="SSF51120">
    <property type="entry name" value="beta-Roll"/>
    <property type="match status" value="1"/>
</dbReference>
<feature type="non-terminal residue" evidence="1">
    <location>
        <position position="119"/>
    </location>
</feature>
<comment type="caution">
    <text evidence="1">The sequence shown here is derived from an EMBL/GenBank/DDBJ whole genome shotgun (WGS) entry which is preliminary data.</text>
</comment>
<reference evidence="2" key="1">
    <citation type="journal article" date="2019" name="Int. J. Syst. Evol. Microbiol.">
        <title>The Global Catalogue of Microorganisms (GCM) 10K type strain sequencing project: providing services to taxonomists for standard genome sequencing and annotation.</title>
        <authorList>
            <consortium name="The Broad Institute Genomics Platform"/>
            <consortium name="The Broad Institute Genome Sequencing Center for Infectious Disease"/>
            <person name="Wu L."/>
            <person name="Ma J."/>
        </authorList>
    </citation>
    <scope>NUCLEOTIDE SEQUENCE [LARGE SCALE GENOMIC DNA]</scope>
    <source>
        <strain evidence="2">CGMCC 1.12477</strain>
    </source>
</reference>
<dbReference type="PROSITE" id="PS00330">
    <property type="entry name" value="HEMOLYSIN_CALCIUM"/>
    <property type="match status" value="2"/>
</dbReference>
<sequence length="119" mass="12036">MYGGSGFDVLFGGDGDDRLEGNSGNDTLDGGAGNDVLVGGLGADTFVFGVGYGQDRIADFQNNIDVIHLDADLLGGGTPVATDLIAFAGRTPDGFLILDFGNGDTLTFTGVTNTGAILD</sequence>
<name>A0ABW4ED32_9RHOB</name>
<proteinExistence type="predicted"/>
<protein>
    <submittedName>
        <fullName evidence="1">Calcium-binding protein</fullName>
    </submittedName>
</protein>
<dbReference type="Proteomes" id="UP001597186">
    <property type="component" value="Unassembled WGS sequence"/>
</dbReference>
<dbReference type="Gene3D" id="2.150.10.10">
    <property type="entry name" value="Serralysin-like metalloprotease, C-terminal"/>
    <property type="match status" value="1"/>
</dbReference>